<evidence type="ECO:0000313" key="11">
    <source>
        <dbReference type="Proteomes" id="UP000199766"/>
    </source>
</evidence>
<accession>A0A1H9EMA6</accession>
<gene>
    <name evidence="10" type="ORF">SAMN02982919_00336</name>
</gene>
<evidence type="ECO:0000256" key="2">
    <source>
        <dbReference type="ARBA" id="ARBA00022692"/>
    </source>
</evidence>
<comment type="similarity">
    <text evidence="6">Belongs to the methyl-accepting chemotaxis (MCP) protein family.</text>
</comment>
<evidence type="ECO:0000256" key="3">
    <source>
        <dbReference type="ARBA" id="ARBA00022989"/>
    </source>
</evidence>
<evidence type="ECO:0000259" key="9">
    <source>
        <dbReference type="PROSITE" id="PS50111"/>
    </source>
</evidence>
<dbReference type="OrthoDB" id="8781344at2"/>
<dbReference type="RefSeq" id="WP_091451754.1">
    <property type="nucleotide sequence ID" value="NZ_FOGD01000001.1"/>
</dbReference>
<evidence type="ECO:0000256" key="8">
    <source>
        <dbReference type="SAM" id="Phobius"/>
    </source>
</evidence>
<comment type="subcellular location">
    <subcellularLocation>
        <location evidence="1">Membrane</location>
        <topology evidence="1">Multi-pass membrane protein</topology>
    </subcellularLocation>
</comment>
<dbReference type="SMART" id="SM00283">
    <property type="entry name" value="MA"/>
    <property type="match status" value="1"/>
</dbReference>
<dbReference type="InterPro" id="IPR004089">
    <property type="entry name" value="MCPsignal_dom"/>
</dbReference>
<dbReference type="Gene3D" id="1.10.287.950">
    <property type="entry name" value="Methyl-accepting chemotaxis protein"/>
    <property type="match status" value="1"/>
</dbReference>
<organism evidence="10 11">
    <name type="scientific">Giesbergeria anulus</name>
    <dbReference type="NCBI Taxonomy" id="180197"/>
    <lineage>
        <taxon>Bacteria</taxon>
        <taxon>Pseudomonadati</taxon>
        <taxon>Pseudomonadota</taxon>
        <taxon>Betaproteobacteria</taxon>
        <taxon>Burkholderiales</taxon>
        <taxon>Comamonadaceae</taxon>
        <taxon>Giesbergeria</taxon>
    </lineage>
</organism>
<dbReference type="SUPFAM" id="SSF58104">
    <property type="entry name" value="Methyl-accepting chemotaxis protein (MCP) signaling domain"/>
    <property type="match status" value="1"/>
</dbReference>
<keyword evidence="4 8" id="KW-0472">Membrane</keyword>
<evidence type="ECO:0000256" key="4">
    <source>
        <dbReference type="ARBA" id="ARBA00023136"/>
    </source>
</evidence>
<dbReference type="PRINTS" id="PR00260">
    <property type="entry name" value="CHEMTRNSDUCR"/>
</dbReference>
<proteinExistence type="inferred from homology"/>
<dbReference type="AlphaFoldDB" id="A0A1H9EMA6"/>
<dbReference type="InterPro" id="IPR004090">
    <property type="entry name" value="Chemotax_Me-accpt_rcpt"/>
</dbReference>
<evidence type="ECO:0000256" key="5">
    <source>
        <dbReference type="ARBA" id="ARBA00023224"/>
    </source>
</evidence>
<dbReference type="GO" id="GO:0006935">
    <property type="term" value="P:chemotaxis"/>
    <property type="evidence" value="ECO:0007669"/>
    <property type="project" value="InterPro"/>
</dbReference>
<protein>
    <submittedName>
        <fullName evidence="10">Methyl-accepting chemotaxis protein</fullName>
    </submittedName>
</protein>
<keyword evidence="2 8" id="KW-0812">Transmembrane</keyword>
<dbReference type="Proteomes" id="UP000199766">
    <property type="component" value="Unassembled WGS sequence"/>
</dbReference>
<dbReference type="EMBL" id="FOGD01000001">
    <property type="protein sequence ID" value="SEQ26851.1"/>
    <property type="molecule type" value="Genomic_DNA"/>
</dbReference>
<dbReference type="GO" id="GO:0007165">
    <property type="term" value="P:signal transduction"/>
    <property type="evidence" value="ECO:0007669"/>
    <property type="project" value="UniProtKB-KW"/>
</dbReference>
<dbReference type="PANTHER" id="PTHR32089:SF119">
    <property type="entry name" value="METHYL-ACCEPTING CHEMOTAXIS PROTEIN CTPL"/>
    <property type="match status" value="1"/>
</dbReference>
<dbReference type="GO" id="GO:0016020">
    <property type="term" value="C:membrane"/>
    <property type="evidence" value="ECO:0007669"/>
    <property type="project" value="UniProtKB-SubCell"/>
</dbReference>
<feature type="transmembrane region" description="Helical" evidence="8">
    <location>
        <begin position="34"/>
        <end position="54"/>
    </location>
</feature>
<dbReference type="PROSITE" id="PS50111">
    <property type="entry name" value="CHEMOTAXIS_TRANSDUC_2"/>
    <property type="match status" value="1"/>
</dbReference>
<evidence type="ECO:0000256" key="6">
    <source>
        <dbReference type="ARBA" id="ARBA00029447"/>
    </source>
</evidence>
<keyword evidence="11" id="KW-1185">Reference proteome</keyword>
<keyword evidence="3 8" id="KW-1133">Transmembrane helix</keyword>
<reference evidence="10 11" key="1">
    <citation type="submission" date="2016-10" db="EMBL/GenBank/DDBJ databases">
        <authorList>
            <person name="de Groot N.N."/>
        </authorList>
    </citation>
    <scope>NUCLEOTIDE SEQUENCE [LARGE SCALE GENOMIC DNA]</scope>
    <source>
        <strain evidence="10 11">ATCC 35958</strain>
    </source>
</reference>
<name>A0A1H9EMA6_9BURK</name>
<dbReference type="Pfam" id="PF00015">
    <property type="entry name" value="MCPsignal"/>
    <property type="match status" value="1"/>
</dbReference>
<sequence>MGASPSSNFGYSLVGSVVTAVLISGFVWWLSGPWLWVLGSSFGTFALGSVLHWGGTRLAQIRPNHGKQHMPIQVATEEMRQVVPYLGVMRSQLEGALQQAEVNVVTIIRLMDKMHGASLEQMQRIASSQEKGSEVTEILNDKVLIDRQLGSILKMFVDKQEGDEKSNVERIRHLQEIKELSNLVDVIASVAQQTNFLAINAAIEAARAGPSGKGFAVVATEIRQLSTRTAAAAKEITERIAKATDGVDAELAQALDSAQRRNSTDNMRQVLSDIENIQERFTTASKHMTQIITGVGHGHQAMSEFLTEAMGQMQFHDVLRQRVEHVQGAMSELDQHLQIITEQLMDAPWDPDTMTTLKDRLDAHIKNYVMQSQIDTHQAVVGAVPRPQSADGQRPKIELF</sequence>
<dbReference type="PANTHER" id="PTHR32089">
    <property type="entry name" value="METHYL-ACCEPTING CHEMOTAXIS PROTEIN MCPB"/>
    <property type="match status" value="1"/>
</dbReference>
<feature type="domain" description="Methyl-accepting transducer" evidence="9">
    <location>
        <begin position="175"/>
        <end position="314"/>
    </location>
</feature>
<keyword evidence="5 7" id="KW-0807">Transducer</keyword>
<dbReference type="STRING" id="180197.SAMN02982919_00336"/>
<evidence type="ECO:0000256" key="7">
    <source>
        <dbReference type="PROSITE-ProRule" id="PRU00284"/>
    </source>
</evidence>
<evidence type="ECO:0000256" key="1">
    <source>
        <dbReference type="ARBA" id="ARBA00004141"/>
    </source>
</evidence>
<dbReference type="GO" id="GO:0004888">
    <property type="term" value="F:transmembrane signaling receptor activity"/>
    <property type="evidence" value="ECO:0007669"/>
    <property type="project" value="InterPro"/>
</dbReference>
<evidence type="ECO:0000313" key="10">
    <source>
        <dbReference type="EMBL" id="SEQ26851.1"/>
    </source>
</evidence>
<feature type="transmembrane region" description="Helical" evidence="8">
    <location>
        <begin position="9"/>
        <end position="28"/>
    </location>
</feature>